<protein>
    <submittedName>
        <fullName evidence="1">Four helix bundle protein</fullName>
    </submittedName>
</protein>
<dbReference type="Proteomes" id="UP000706891">
    <property type="component" value="Unassembled WGS sequence"/>
</dbReference>
<evidence type="ECO:0000313" key="2">
    <source>
        <dbReference type="Proteomes" id="UP000706891"/>
    </source>
</evidence>
<reference evidence="1" key="2">
    <citation type="journal article" date="2021" name="Sci. Rep.">
        <title>The distribution of antibiotic resistance genes in chicken gut microbiota commensals.</title>
        <authorList>
            <person name="Juricova H."/>
            <person name="Matiasovicova J."/>
            <person name="Kubasova T."/>
            <person name="Cejkova D."/>
            <person name="Rychlik I."/>
        </authorList>
    </citation>
    <scope>NUCLEOTIDE SEQUENCE</scope>
    <source>
        <strain evidence="1">An824</strain>
    </source>
</reference>
<dbReference type="InterPro" id="IPR036583">
    <property type="entry name" value="23S_rRNA_IVS_sf"/>
</dbReference>
<dbReference type="PIRSF" id="PIRSF035652">
    <property type="entry name" value="CHP02436"/>
    <property type="match status" value="1"/>
</dbReference>
<dbReference type="EMBL" id="JACJJG010000078">
    <property type="protein sequence ID" value="MBM6674418.1"/>
    <property type="molecule type" value="Genomic_DNA"/>
</dbReference>
<organism evidence="1 2">
    <name type="scientific">Marseilla massiliensis</name>
    <dbReference type="NCBI Taxonomy" id="1841864"/>
    <lineage>
        <taxon>Bacteria</taxon>
        <taxon>Pseudomonadati</taxon>
        <taxon>Bacteroidota</taxon>
        <taxon>Bacteroidia</taxon>
        <taxon>Bacteroidales</taxon>
        <taxon>Prevotellaceae</taxon>
        <taxon>Marseilla</taxon>
    </lineage>
</organism>
<dbReference type="PANTHER" id="PTHR38471:SF2">
    <property type="entry name" value="FOUR HELIX BUNDLE PROTEIN"/>
    <property type="match status" value="1"/>
</dbReference>
<evidence type="ECO:0000313" key="1">
    <source>
        <dbReference type="EMBL" id="MBM6674418.1"/>
    </source>
</evidence>
<dbReference type="NCBIfam" id="TIGR02436">
    <property type="entry name" value="four helix bundle protein"/>
    <property type="match status" value="1"/>
</dbReference>
<dbReference type="AlphaFoldDB" id="A0A938WUD5"/>
<dbReference type="Gene3D" id="1.20.1440.60">
    <property type="entry name" value="23S rRNA-intervening sequence"/>
    <property type="match status" value="1"/>
</dbReference>
<dbReference type="Pfam" id="PF05635">
    <property type="entry name" value="23S_rRNA_IVP"/>
    <property type="match status" value="1"/>
</dbReference>
<accession>A0A938WUD5</accession>
<sequence>MSDNLIDKRSYAFALRIVKAYQYLCDVKGERILSKQLLRSGTAIGALMREAKFAQSRADFINKASVALKEANETLYWIELLHDGGYIDDVTFSSIHDEADEITSILAAIVKTSKENSMKYSSDGFVREDYFPDY</sequence>
<dbReference type="RefSeq" id="WP_205105575.1">
    <property type="nucleotide sequence ID" value="NZ_JACJJG010000078.1"/>
</dbReference>
<reference evidence="1" key="1">
    <citation type="submission" date="2020-08" db="EMBL/GenBank/DDBJ databases">
        <authorList>
            <person name="Cejkova D."/>
            <person name="Kubasova T."/>
            <person name="Jahodarova E."/>
            <person name="Rychlik I."/>
        </authorList>
    </citation>
    <scope>NUCLEOTIDE SEQUENCE</scope>
    <source>
        <strain evidence="1">An824</strain>
    </source>
</reference>
<keyword evidence="2" id="KW-1185">Reference proteome</keyword>
<dbReference type="InterPro" id="IPR012657">
    <property type="entry name" value="23S_rRNA-intervening_sequence"/>
</dbReference>
<dbReference type="PANTHER" id="PTHR38471">
    <property type="entry name" value="FOUR HELIX BUNDLE PROTEIN"/>
    <property type="match status" value="1"/>
</dbReference>
<gene>
    <name evidence="1" type="ORF">H6A34_11105</name>
</gene>
<proteinExistence type="predicted"/>
<name>A0A938WUD5_9BACT</name>
<comment type="caution">
    <text evidence="1">The sequence shown here is derived from an EMBL/GenBank/DDBJ whole genome shotgun (WGS) entry which is preliminary data.</text>
</comment>
<dbReference type="SUPFAM" id="SSF158446">
    <property type="entry name" value="IVS-encoded protein-like"/>
    <property type="match status" value="1"/>
</dbReference>